<dbReference type="AlphaFoldDB" id="A0A5M9WMR6"/>
<dbReference type="OrthoDB" id="2833606at2"/>
<feature type="signal peptide" evidence="1">
    <location>
        <begin position="1"/>
        <end position="18"/>
    </location>
</feature>
<sequence>MKHAYLVLLFVAMWLTSACEQSDRSMNKGDHGASATQTGTDTIHNLSITTLDTEKAYELCAEALSGYYKAIWNGLEFDVSRYVDNQNFQRYTEKKIKSQYNLFRKNNLTYNQVKEVKMDAEKVDIVEGEQNVYYLKMNARIIKDVGEYAESTEFLVQDLKGKLVIVDWYTSGKDSYDSIMRGESQVINNPAIWENSEWAGKLK</sequence>
<protein>
    <recommendedName>
        <fullName evidence="4">Lipoprotein</fullName>
    </recommendedName>
</protein>
<comment type="caution">
    <text evidence="2">The sequence shown here is derived from an EMBL/GenBank/DDBJ whole genome shotgun (WGS) entry which is preliminary data.</text>
</comment>
<name>A0A5M9WMR6_PAEAM</name>
<evidence type="ECO:0000313" key="3">
    <source>
        <dbReference type="Proteomes" id="UP000323664"/>
    </source>
</evidence>
<organism evidence="2 3">
    <name type="scientific">Paenibacillus amylolyticus</name>
    <dbReference type="NCBI Taxonomy" id="1451"/>
    <lineage>
        <taxon>Bacteria</taxon>
        <taxon>Bacillati</taxon>
        <taxon>Bacillota</taxon>
        <taxon>Bacilli</taxon>
        <taxon>Bacillales</taxon>
        <taxon>Paenibacillaceae</taxon>
        <taxon>Paenibacillus</taxon>
    </lineage>
</organism>
<feature type="chain" id="PRO_5039609675" description="Lipoprotein" evidence="1">
    <location>
        <begin position="19"/>
        <end position="203"/>
    </location>
</feature>
<evidence type="ECO:0000256" key="1">
    <source>
        <dbReference type="SAM" id="SignalP"/>
    </source>
</evidence>
<dbReference type="RefSeq" id="WP_123062674.1">
    <property type="nucleotide sequence ID" value="NZ_RIAS01000001.1"/>
</dbReference>
<evidence type="ECO:0008006" key="4">
    <source>
        <dbReference type="Google" id="ProtNLM"/>
    </source>
</evidence>
<dbReference type="EMBL" id="RIAS01000001">
    <property type="protein sequence ID" value="KAA8782819.1"/>
    <property type="molecule type" value="Genomic_DNA"/>
</dbReference>
<dbReference type="PROSITE" id="PS51257">
    <property type="entry name" value="PROKAR_LIPOPROTEIN"/>
    <property type="match status" value="1"/>
</dbReference>
<reference evidence="2 3" key="1">
    <citation type="journal article" date="2019" name="J. Ind. Microbiol. Biotechnol.">
        <title>Paenibacillus amylolyticus 27C64 has a diverse set of carbohydrate-active enzymes and complete pectin deconstruction system.</title>
        <authorList>
            <person name="Keggi C."/>
            <person name="Doran-Peterson J."/>
        </authorList>
    </citation>
    <scope>NUCLEOTIDE SEQUENCE [LARGE SCALE GENOMIC DNA]</scope>
    <source>
        <strain evidence="2 3">27C64</strain>
    </source>
</reference>
<accession>A0A5M9WMR6</accession>
<dbReference type="Proteomes" id="UP000323664">
    <property type="component" value="Unassembled WGS sequence"/>
</dbReference>
<proteinExistence type="predicted"/>
<gene>
    <name evidence="2" type="ORF">EC604_03035</name>
</gene>
<evidence type="ECO:0000313" key="2">
    <source>
        <dbReference type="EMBL" id="KAA8782819.1"/>
    </source>
</evidence>
<keyword evidence="1" id="KW-0732">Signal</keyword>